<keyword evidence="4 7" id="KW-0812">Transmembrane</keyword>
<dbReference type="InterPro" id="IPR036259">
    <property type="entry name" value="MFS_trans_sf"/>
</dbReference>
<dbReference type="Proteomes" id="UP001174694">
    <property type="component" value="Unassembled WGS sequence"/>
</dbReference>
<feature type="transmembrane region" description="Helical" evidence="7">
    <location>
        <begin position="160"/>
        <end position="178"/>
    </location>
</feature>
<keyword evidence="5 7" id="KW-1133">Transmembrane helix</keyword>
<keyword evidence="8" id="KW-0732">Signal</keyword>
<dbReference type="SUPFAM" id="SSF103473">
    <property type="entry name" value="MFS general substrate transporter"/>
    <property type="match status" value="1"/>
</dbReference>
<feature type="transmembrane region" description="Helical" evidence="7">
    <location>
        <begin position="445"/>
        <end position="464"/>
    </location>
</feature>
<feature type="transmembrane region" description="Helical" evidence="7">
    <location>
        <begin position="119"/>
        <end position="140"/>
    </location>
</feature>
<dbReference type="GO" id="GO:0016020">
    <property type="term" value="C:membrane"/>
    <property type="evidence" value="ECO:0007669"/>
    <property type="project" value="UniProtKB-SubCell"/>
</dbReference>
<feature type="transmembrane region" description="Helical" evidence="7">
    <location>
        <begin position="95"/>
        <end position="113"/>
    </location>
</feature>
<dbReference type="FunFam" id="1.20.1250.20:FF:000134">
    <property type="entry name" value="MFS sugar transporter protein"/>
    <property type="match status" value="1"/>
</dbReference>
<dbReference type="PANTHER" id="PTHR48022:SF31">
    <property type="entry name" value="HEXOSE TRANSPORTER"/>
    <property type="match status" value="1"/>
</dbReference>
<feature type="transmembrane region" description="Helical" evidence="7">
    <location>
        <begin position="380"/>
        <end position="401"/>
    </location>
</feature>
<comment type="subcellular location">
    <subcellularLocation>
        <location evidence="1">Membrane</location>
        <topology evidence="1">Multi-pass membrane protein</topology>
    </subcellularLocation>
</comment>
<evidence type="ECO:0000256" key="2">
    <source>
        <dbReference type="ARBA" id="ARBA00010992"/>
    </source>
</evidence>
<dbReference type="PANTHER" id="PTHR48022">
    <property type="entry name" value="PLASTIDIC GLUCOSE TRANSPORTER 4"/>
    <property type="match status" value="1"/>
</dbReference>
<feature type="transmembrane region" description="Helical" evidence="7">
    <location>
        <begin position="59"/>
        <end position="83"/>
    </location>
</feature>
<proteinExistence type="inferred from homology"/>
<keyword evidence="10" id="KW-0762">Sugar transport</keyword>
<keyword evidence="11" id="KW-1185">Reference proteome</keyword>
<dbReference type="Pfam" id="PF00083">
    <property type="entry name" value="Sugar_tr"/>
    <property type="match status" value="1"/>
</dbReference>
<feature type="transmembrane region" description="Helical" evidence="7">
    <location>
        <begin position="275"/>
        <end position="297"/>
    </location>
</feature>
<evidence type="ECO:0000256" key="5">
    <source>
        <dbReference type="ARBA" id="ARBA00022989"/>
    </source>
</evidence>
<dbReference type="PROSITE" id="PS50850">
    <property type="entry name" value="MFS"/>
    <property type="match status" value="1"/>
</dbReference>
<evidence type="ECO:0000259" key="9">
    <source>
        <dbReference type="PROSITE" id="PS50850"/>
    </source>
</evidence>
<gene>
    <name evidence="10" type="ORF">NKR23_g6252</name>
</gene>
<dbReference type="InterPro" id="IPR050360">
    <property type="entry name" value="MFS_Sugar_Transporters"/>
</dbReference>
<evidence type="ECO:0000313" key="11">
    <source>
        <dbReference type="Proteomes" id="UP001174694"/>
    </source>
</evidence>
<evidence type="ECO:0000256" key="1">
    <source>
        <dbReference type="ARBA" id="ARBA00004141"/>
    </source>
</evidence>
<organism evidence="10 11">
    <name type="scientific">Pleurostoma richardsiae</name>
    <dbReference type="NCBI Taxonomy" id="41990"/>
    <lineage>
        <taxon>Eukaryota</taxon>
        <taxon>Fungi</taxon>
        <taxon>Dikarya</taxon>
        <taxon>Ascomycota</taxon>
        <taxon>Pezizomycotina</taxon>
        <taxon>Sordariomycetes</taxon>
        <taxon>Sordariomycetidae</taxon>
        <taxon>Calosphaeriales</taxon>
        <taxon>Pleurostomataceae</taxon>
        <taxon>Pleurostoma</taxon>
    </lineage>
</organism>
<evidence type="ECO:0000256" key="6">
    <source>
        <dbReference type="ARBA" id="ARBA00023136"/>
    </source>
</evidence>
<dbReference type="PROSITE" id="PS00216">
    <property type="entry name" value="SUGAR_TRANSPORT_1"/>
    <property type="match status" value="1"/>
</dbReference>
<comment type="similarity">
    <text evidence="2">Belongs to the major facilitator superfamily. Sugar transporter (TC 2.A.1.1) family.</text>
</comment>
<dbReference type="AlphaFoldDB" id="A0AA38VPG4"/>
<evidence type="ECO:0000256" key="3">
    <source>
        <dbReference type="ARBA" id="ARBA00022448"/>
    </source>
</evidence>
<feature type="signal peptide" evidence="8">
    <location>
        <begin position="1"/>
        <end position="35"/>
    </location>
</feature>
<keyword evidence="6 7" id="KW-0472">Membrane</keyword>
<evidence type="ECO:0000256" key="8">
    <source>
        <dbReference type="SAM" id="SignalP"/>
    </source>
</evidence>
<evidence type="ECO:0000313" key="10">
    <source>
        <dbReference type="EMBL" id="KAJ9143878.1"/>
    </source>
</evidence>
<dbReference type="InterPro" id="IPR005829">
    <property type="entry name" value="Sugar_transporter_CS"/>
</dbReference>
<dbReference type="GO" id="GO:0005351">
    <property type="term" value="F:carbohydrate:proton symporter activity"/>
    <property type="evidence" value="ECO:0007669"/>
    <property type="project" value="TreeGrafter"/>
</dbReference>
<evidence type="ECO:0000256" key="4">
    <source>
        <dbReference type="ARBA" id="ARBA00022692"/>
    </source>
</evidence>
<feature type="transmembrane region" description="Helical" evidence="7">
    <location>
        <begin position="317"/>
        <end position="335"/>
    </location>
</feature>
<feature type="transmembrane region" description="Helical" evidence="7">
    <location>
        <begin position="184"/>
        <end position="205"/>
    </location>
</feature>
<sequence>MLKKSRATGTWMPAWVPQSTVTLSVLLLFCSVVQSSTGGYDGSMMNGLNILPSYTDYFNLNAATTGLNTASVFIGGFFGPLVSGVAADRLGRRPAIFWGSAATLIGVLLQTAAQNIAMFVIARIILGFGSAVSGIAAGVYLSETFNNRWRAWGVGLLNDFYYVGALIAAGITLGTGQWQSTWAWRAPSLFQGIFSLLCIIILPFIPESPRWLIHEGYYEAAREVVAQTNANGDESHPIVLTVYKEILDTLEWEKGEGRTMSPMEIVRTPVARKRLLIGMSPGPFSCIAGNIIASYYLGNELDTAGITDSNDQLKANVVLNVWCLACSLAGTHLAANWGRKPTAILSEILLIACLFIIGGLSKMYADNPDGASHSLIYGDVAVMFLFQGFYSIAWTPLLYLYPPEVMNYSIRANGLAVSSFALNGFALVFVFIMPIGLDNIGWKMYMVNASWDIVIAGLIAVFWVETKGKTLEEIDAIFEGNKHSSVPDLHKVLQEKEFIDTGVLEQQLAEEVGVIQSGDEKAHMA</sequence>
<feature type="transmembrane region" description="Helical" evidence="7">
    <location>
        <begin position="413"/>
        <end position="433"/>
    </location>
</feature>
<dbReference type="EMBL" id="JANBVO010000018">
    <property type="protein sequence ID" value="KAJ9143878.1"/>
    <property type="molecule type" value="Genomic_DNA"/>
</dbReference>
<dbReference type="InterPro" id="IPR020846">
    <property type="entry name" value="MFS_dom"/>
</dbReference>
<protein>
    <submittedName>
        <fullName evidence="10">High-affinity glucose transporter</fullName>
    </submittedName>
</protein>
<comment type="caution">
    <text evidence="10">The sequence shown here is derived from an EMBL/GenBank/DDBJ whole genome shotgun (WGS) entry which is preliminary data.</text>
</comment>
<accession>A0AA38VPG4</accession>
<dbReference type="InterPro" id="IPR005828">
    <property type="entry name" value="MFS_sugar_transport-like"/>
</dbReference>
<feature type="chain" id="PRO_5041222631" evidence="8">
    <location>
        <begin position="36"/>
        <end position="525"/>
    </location>
</feature>
<keyword evidence="3" id="KW-0813">Transport</keyword>
<dbReference type="Gene3D" id="1.20.1250.20">
    <property type="entry name" value="MFS general substrate transporter like domains"/>
    <property type="match status" value="1"/>
</dbReference>
<reference evidence="10" key="1">
    <citation type="submission" date="2022-07" db="EMBL/GenBank/DDBJ databases">
        <title>Fungi with potential for degradation of polypropylene.</title>
        <authorList>
            <person name="Gostincar C."/>
        </authorList>
    </citation>
    <scope>NUCLEOTIDE SEQUENCE</scope>
    <source>
        <strain evidence="10">EXF-13308</strain>
    </source>
</reference>
<feature type="transmembrane region" description="Helical" evidence="7">
    <location>
        <begin position="342"/>
        <end position="360"/>
    </location>
</feature>
<evidence type="ECO:0000256" key="7">
    <source>
        <dbReference type="SAM" id="Phobius"/>
    </source>
</evidence>
<feature type="domain" description="Major facilitator superfamily (MFS) profile" evidence="9">
    <location>
        <begin position="27"/>
        <end position="467"/>
    </location>
</feature>
<name>A0AA38VPG4_9PEZI</name>